<dbReference type="RefSeq" id="WP_338268471.1">
    <property type="nucleotide sequence ID" value="NZ_AP027271.1"/>
</dbReference>
<evidence type="ECO:0000313" key="6">
    <source>
        <dbReference type="EMBL" id="BDX03721.1"/>
    </source>
</evidence>
<evidence type="ECO:0000256" key="3">
    <source>
        <dbReference type="ARBA" id="ARBA00023125"/>
    </source>
</evidence>
<dbReference type="Gene3D" id="1.10.10.10">
    <property type="entry name" value="Winged helix-like DNA-binding domain superfamily/Winged helix DNA-binding domain"/>
    <property type="match status" value="1"/>
</dbReference>
<feature type="domain" description="HTH lysR-type" evidence="5">
    <location>
        <begin position="2"/>
        <end position="58"/>
    </location>
</feature>
<sequence>MLDYKALTSLQAIVKFQSFDKAAQHLNLTQSAVSQNIKRLELHYGNPLLIRARPVVPTALGEQLIAHLNKVTILEEGLQEEIQGKTASHPLNIAVNNDVLATWFLDVMHQFSSNNTTKLHITSADQANTRALLQTGEVIACLSQVGTPVAGGDSLFLGYMDYELVATPAFIEHYLQGDISAQNVLQSPSLIYDAQDELWTRYQNECLNIKPNISHSHWYPSSYGFVELVMGGTVCALVASIQVKEELQNGQLITLFPQNKLALPLYWHWYKLNSPVLDRLRKVIFTVSQAYLHKSHLSK</sequence>
<dbReference type="InterPro" id="IPR050176">
    <property type="entry name" value="LTTR"/>
</dbReference>
<evidence type="ECO:0000313" key="7">
    <source>
        <dbReference type="Proteomes" id="UP001307608"/>
    </source>
</evidence>
<evidence type="ECO:0000256" key="1">
    <source>
        <dbReference type="ARBA" id="ARBA00009437"/>
    </source>
</evidence>
<dbReference type="NCBIfam" id="NF002964">
    <property type="entry name" value="PRK03635.1"/>
    <property type="match status" value="1"/>
</dbReference>
<dbReference type="SUPFAM" id="SSF53850">
    <property type="entry name" value="Periplasmic binding protein-like II"/>
    <property type="match status" value="1"/>
</dbReference>
<dbReference type="Proteomes" id="UP001307608">
    <property type="component" value="Chromosome"/>
</dbReference>
<proteinExistence type="inferred from homology"/>
<name>A0ABN6WP26_9GAMM</name>
<dbReference type="PRINTS" id="PR00039">
    <property type="entry name" value="HTHLYSR"/>
</dbReference>
<dbReference type="InterPro" id="IPR036390">
    <property type="entry name" value="WH_DNA-bd_sf"/>
</dbReference>
<comment type="similarity">
    <text evidence="1">Belongs to the LysR transcriptional regulatory family.</text>
</comment>
<organism evidence="6 7">
    <name type="scientific">Marinomonas pontica</name>
    <dbReference type="NCBI Taxonomy" id="264739"/>
    <lineage>
        <taxon>Bacteria</taxon>
        <taxon>Pseudomonadati</taxon>
        <taxon>Pseudomonadota</taxon>
        <taxon>Gammaproteobacteria</taxon>
        <taxon>Oceanospirillales</taxon>
        <taxon>Oceanospirillaceae</taxon>
        <taxon>Marinomonas</taxon>
    </lineage>
</organism>
<dbReference type="InterPro" id="IPR000847">
    <property type="entry name" value="LysR_HTH_N"/>
</dbReference>
<keyword evidence="7" id="KW-1185">Reference proteome</keyword>
<dbReference type="Gene3D" id="3.40.190.290">
    <property type="match status" value="1"/>
</dbReference>
<evidence type="ECO:0000256" key="4">
    <source>
        <dbReference type="ARBA" id="ARBA00023163"/>
    </source>
</evidence>
<keyword evidence="4" id="KW-0804">Transcription</keyword>
<dbReference type="Pfam" id="PF00126">
    <property type="entry name" value="HTH_1"/>
    <property type="match status" value="1"/>
</dbReference>
<protein>
    <submittedName>
        <fullName evidence="6">Transcriptional regulator ArgP</fullName>
    </submittedName>
</protein>
<evidence type="ECO:0000256" key="2">
    <source>
        <dbReference type="ARBA" id="ARBA00023015"/>
    </source>
</evidence>
<dbReference type="PANTHER" id="PTHR30579:SF2">
    <property type="entry name" value="HTH-TYPE TRANSCRIPTIONAL REGULATOR ARGP"/>
    <property type="match status" value="1"/>
</dbReference>
<keyword evidence="3" id="KW-0238">DNA-binding</keyword>
<dbReference type="InterPro" id="IPR036388">
    <property type="entry name" value="WH-like_DNA-bd_sf"/>
</dbReference>
<keyword evidence="2" id="KW-0805">Transcription regulation</keyword>
<gene>
    <name evidence="6" type="ORF">MACH16_24690</name>
</gene>
<evidence type="ECO:0000259" key="5">
    <source>
        <dbReference type="PROSITE" id="PS50931"/>
    </source>
</evidence>
<reference evidence="6 7" key="1">
    <citation type="submission" date="2023-01" db="EMBL/GenBank/DDBJ databases">
        <title>Complete genome sequence of Marinomonas pontica strain 200518_36.</title>
        <authorList>
            <person name="Ueki S."/>
            <person name="Gajardo G."/>
            <person name="Maruyama F."/>
        </authorList>
    </citation>
    <scope>NUCLEOTIDE SEQUENCE [LARGE SCALE GENOMIC DNA]</scope>
    <source>
        <strain evidence="6 7">200518_36</strain>
    </source>
</reference>
<dbReference type="PROSITE" id="PS50931">
    <property type="entry name" value="HTH_LYSR"/>
    <property type="match status" value="1"/>
</dbReference>
<dbReference type="PANTHER" id="PTHR30579">
    <property type="entry name" value="TRANSCRIPTIONAL REGULATOR"/>
    <property type="match status" value="1"/>
</dbReference>
<accession>A0ABN6WP26</accession>
<dbReference type="SUPFAM" id="SSF46785">
    <property type="entry name" value="Winged helix' DNA-binding domain"/>
    <property type="match status" value="1"/>
</dbReference>
<dbReference type="EMBL" id="AP027271">
    <property type="protein sequence ID" value="BDX03721.1"/>
    <property type="molecule type" value="Genomic_DNA"/>
</dbReference>